<proteinExistence type="predicted"/>
<protein>
    <submittedName>
        <fullName evidence="2">Uncharacterized protein</fullName>
    </submittedName>
</protein>
<sequence length="187" mass="21553">MSFAGTLPISTPHTLHFTEPTRTGLPAPADSPPSCTIYTKPTRLSLTSPGIKKQKQKSRTSSSPSRDHRRPRVNLYRFLDTLNKKEMDEFTESLHKRMDELKKTGHSDIKPLGIPVSCFSSPFSKQSSEKEHDLDRRHNEIGQEELDGYMEVLQKRLERERLRERVRNFMISAIVEDKIGPHLREES</sequence>
<feature type="region of interest" description="Disordered" evidence="1">
    <location>
        <begin position="1"/>
        <end position="73"/>
    </location>
</feature>
<evidence type="ECO:0000313" key="2">
    <source>
        <dbReference type="EMBL" id="KAJ4118715.1"/>
    </source>
</evidence>
<reference evidence="2" key="1">
    <citation type="submission" date="2022-09" db="EMBL/GenBank/DDBJ databases">
        <title>Fusarium specimens isolated from Avocado Roots.</title>
        <authorList>
            <person name="Stajich J."/>
            <person name="Roper C."/>
            <person name="Heimlech-Rivalta G."/>
        </authorList>
    </citation>
    <scope>NUCLEOTIDE SEQUENCE</scope>
    <source>
        <strain evidence="2">CF00095</strain>
    </source>
</reference>
<comment type="caution">
    <text evidence="2">The sequence shown here is derived from an EMBL/GenBank/DDBJ whole genome shotgun (WGS) entry which is preliminary data.</text>
</comment>
<dbReference type="EMBL" id="JAOQBH010000023">
    <property type="protein sequence ID" value="KAJ4118715.1"/>
    <property type="molecule type" value="Genomic_DNA"/>
</dbReference>
<evidence type="ECO:0000256" key="1">
    <source>
        <dbReference type="SAM" id="MobiDB-lite"/>
    </source>
</evidence>
<gene>
    <name evidence="2" type="ORF">NW768_010775</name>
</gene>
<name>A0ABQ8QZT6_FUSEQ</name>
<feature type="compositionally biased region" description="Polar residues" evidence="1">
    <location>
        <begin position="33"/>
        <end position="48"/>
    </location>
</feature>
<organism evidence="2 3">
    <name type="scientific">Fusarium equiseti</name>
    <name type="common">Fusarium scirpi</name>
    <dbReference type="NCBI Taxonomy" id="61235"/>
    <lineage>
        <taxon>Eukaryota</taxon>
        <taxon>Fungi</taxon>
        <taxon>Dikarya</taxon>
        <taxon>Ascomycota</taxon>
        <taxon>Pezizomycotina</taxon>
        <taxon>Sordariomycetes</taxon>
        <taxon>Hypocreomycetidae</taxon>
        <taxon>Hypocreales</taxon>
        <taxon>Nectriaceae</taxon>
        <taxon>Fusarium</taxon>
        <taxon>Fusarium incarnatum-equiseti species complex</taxon>
    </lineage>
</organism>
<dbReference type="Proteomes" id="UP001152024">
    <property type="component" value="Unassembled WGS sequence"/>
</dbReference>
<keyword evidence="3" id="KW-1185">Reference proteome</keyword>
<accession>A0ABQ8QZT6</accession>
<evidence type="ECO:0000313" key="3">
    <source>
        <dbReference type="Proteomes" id="UP001152024"/>
    </source>
</evidence>